<dbReference type="PANTHER" id="PTHR11574">
    <property type="entry name" value="KIT LIGAND"/>
    <property type="match status" value="1"/>
</dbReference>
<evidence type="ECO:0000256" key="6">
    <source>
        <dbReference type="ARBA" id="ARBA00010419"/>
    </source>
</evidence>
<organism evidence="25 26">
    <name type="scientific">Ornithorhynchus anatinus</name>
    <name type="common">Duckbill platypus</name>
    <dbReference type="NCBI Taxonomy" id="9258"/>
    <lineage>
        <taxon>Eukaryota</taxon>
        <taxon>Metazoa</taxon>
        <taxon>Chordata</taxon>
        <taxon>Craniata</taxon>
        <taxon>Vertebrata</taxon>
        <taxon>Euteleostomi</taxon>
        <taxon>Mammalia</taxon>
        <taxon>Monotremata</taxon>
        <taxon>Ornithorhynchidae</taxon>
        <taxon>Ornithorhynchus</taxon>
    </lineage>
</organism>
<comment type="function">
    <text evidence="21">Ligand for the receptor-type protein-tyrosine kinase KIT. Plays an essential role in the regulation of cell survival and proliferation, hematopoiesis, stem cell maintenance, gametogenesis, mast cell development, migration and function, and in melanogenesis.</text>
</comment>
<dbReference type="OMA" id="TKGICRN"/>
<keyword evidence="15 21" id="KW-0339">Growth factor</keyword>
<name>A0A6I8NLQ3_ORNAN</name>
<evidence type="ECO:0000256" key="3">
    <source>
        <dbReference type="ARBA" id="ARBA00004486"/>
    </source>
</evidence>
<keyword evidence="14 23" id="KW-1133">Transmembrane helix</keyword>
<dbReference type="PIRSF" id="PIRSF015599">
    <property type="entry name" value="SCF"/>
    <property type="match status" value="1"/>
</dbReference>
<keyword evidence="20" id="KW-0966">Cell projection</keyword>
<accession>A0A6I8NLQ3</accession>
<feature type="chain" id="PRO_5026343742" description="Kit ligand" evidence="24">
    <location>
        <begin position="26"/>
        <end position="273"/>
    </location>
</feature>
<dbReference type="SUPFAM" id="SSF47266">
    <property type="entry name" value="4-helical cytokines"/>
    <property type="match status" value="1"/>
</dbReference>
<evidence type="ECO:0000256" key="5">
    <source>
        <dbReference type="ARBA" id="ARBA00004613"/>
    </source>
</evidence>
<dbReference type="RefSeq" id="XP_007668267.1">
    <property type="nucleotide sequence ID" value="XM_007670077.3"/>
</dbReference>
<dbReference type="GO" id="GO:0007265">
    <property type="term" value="P:Ras protein signal transduction"/>
    <property type="evidence" value="ECO:0007669"/>
    <property type="project" value="Ensembl"/>
</dbReference>
<dbReference type="InParanoid" id="A0A6I8NLQ3"/>
<dbReference type="GO" id="GO:0042102">
    <property type="term" value="P:positive regulation of T cell proliferation"/>
    <property type="evidence" value="ECO:0007669"/>
    <property type="project" value="Ensembl"/>
</dbReference>
<dbReference type="GO" id="GO:0002763">
    <property type="term" value="P:positive regulation of myeloid leukocyte differentiation"/>
    <property type="evidence" value="ECO:0007669"/>
    <property type="project" value="Ensembl"/>
</dbReference>
<keyword evidence="17 22" id="KW-1015">Disulfide bond</keyword>
<dbReference type="GO" id="GO:0046579">
    <property type="term" value="P:positive regulation of Ras protein signal transduction"/>
    <property type="evidence" value="ECO:0007669"/>
    <property type="project" value="Ensembl"/>
</dbReference>
<dbReference type="GO" id="GO:0002244">
    <property type="term" value="P:hematopoietic progenitor cell differentiation"/>
    <property type="evidence" value="ECO:0007669"/>
    <property type="project" value="Ensembl"/>
</dbReference>
<evidence type="ECO:0000256" key="18">
    <source>
        <dbReference type="ARBA" id="ARBA00023180"/>
    </source>
</evidence>
<dbReference type="GO" id="GO:0070668">
    <property type="term" value="P:positive regulation of mast cell proliferation"/>
    <property type="evidence" value="ECO:0007669"/>
    <property type="project" value="Ensembl"/>
</dbReference>
<dbReference type="GeneTree" id="ENSGT00390000018272"/>
<dbReference type="Pfam" id="PF02404">
    <property type="entry name" value="SCF"/>
    <property type="match status" value="1"/>
</dbReference>
<dbReference type="GO" id="GO:0035162">
    <property type="term" value="P:embryonic hemopoiesis"/>
    <property type="evidence" value="ECO:0007669"/>
    <property type="project" value="Ensembl"/>
</dbReference>
<feature type="disulfide bond" evidence="22">
    <location>
        <begin position="29"/>
        <end position="114"/>
    </location>
</feature>
<evidence type="ECO:0000256" key="15">
    <source>
        <dbReference type="ARBA" id="ARBA00023030"/>
    </source>
</evidence>
<reference evidence="25 26" key="1">
    <citation type="journal article" date="2008" name="Nature">
        <title>Genome analysis of the platypus reveals unique signatures of evolution.</title>
        <authorList>
            <person name="Warren W.C."/>
            <person name="Hillier L.W."/>
            <person name="Marshall Graves J.A."/>
            <person name="Birney E."/>
            <person name="Ponting C.P."/>
            <person name="Grutzner F."/>
            <person name="Belov K."/>
            <person name="Miller W."/>
            <person name="Clarke L."/>
            <person name="Chinwalla A.T."/>
            <person name="Yang S.P."/>
            <person name="Heger A."/>
            <person name="Locke D.P."/>
            <person name="Miethke P."/>
            <person name="Waters P.D."/>
            <person name="Veyrunes F."/>
            <person name="Fulton L."/>
            <person name="Fulton B."/>
            <person name="Graves T."/>
            <person name="Wallis J."/>
            <person name="Puente X.S."/>
            <person name="Lopez-Otin C."/>
            <person name="Ordonez G.R."/>
            <person name="Eichler E.E."/>
            <person name="Chen L."/>
            <person name="Cheng Z."/>
            <person name="Deakin J.E."/>
            <person name="Alsop A."/>
            <person name="Thompson K."/>
            <person name="Kirby P."/>
            <person name="Papenfuss A.T."/>
            <person name="Wakefield M.J."/>
            <person name="Olender T."/>
            <person name="Lancet D."/>
            <person name="Huttley G.A."/>
            <person name="Smit A.F."/>
            <person name="Pask A."/>
            <person name="Temple-Smith P."/>
            <person name="Batzer M.A."/>
            <person name="Walker J.A."/>
            <person name="Konkel M.K."/>
            <person name="Harris R.S."/>
            <person name="Whittington C.M."/>
            <person name="Wong E.S."/>
            <person name="Gemmell N.J."/>
            <person name="Buschiazzo E."/>
            <person name="Vargas Jentzsch I.M."/>
            <person name="Merkel A."/>
            <person name="Schmitz J."/>
            <person name="Zemann A."/>
            <person name="Churakov G."/>
            <person name="Kriegs J.O."/>
            <person name="Brosius J."/>
            <person name="Murchison E.P."/>
            <person name="Sachidanandam R."/>
            <person name="Smith C."/>
            <person name="Hannon G.J."/>
            <person name="Tsend-Ayush E."/>
            <person name="McMillan D."/>
            <person name="Attenborough R."/>
            <person name="Rens W."/>
            <person name="Ferguson-Smith M."/>
            <person name="Lefevre C.M."/>
            <person name="Sharp J.A."/>
            <person name="Nicholas K.R."/>
            <person name="Ray D.A."/>
            <person name="Kube M."/>
            <person name="Reinhardt R."/>
            <person name="Pringle T.H."/>
            <person name="Taylor J."/>
            <person name="Jones R.C."/>
            <person name="Nixon B."/>
            <person name="Dacheux J.L."/>
            <person name="Niwa H."/>
            <person name="Sekita Y."/>
            <person name="Huang X."/>
            <person name="Stark A."/>
            <person name="Kheradpour P."/>
            <person name="Kellis M."/>
            <person name="Flicek P."/>
            <person name="Chen Y."/>
            <person name="Webber C."/>
            <person name="Hardison R."/>
            <person name="Nelson J."/>
            <person name="Hallsworth-Pepin K."/>
            <person name="Delehaunty K."/>
            <person name="Markovic C."/>
            <person name="Minx P."/>
            <person name="Feng Y."/>
            <person name="Kremitzki C."/>
            <person name="Mitreva M."/>
            <person name="Glasscock J."/>
            <person name="Wylie T."/>
            <person name="Wohldmann P."/>
            <person name="Thiru P."/>
            <person name="Nhan M.N."/>
            <person name="Pohl C.S."/>
            <person name="Smith S.M."/>
            <person name="Hou S."/>
            <person name="Nefedov M."/>
            <person name="de Jong P.J."/>
            <person name="Renfree M.B."/>
            <person name="Mardis E.R."/>
            <person name="Wilson R.K."/>
        </authorList>
    </citation>
    <scope>NUCLEOTIDE SEQUENCE [LARGE SCALE GENOMIC DNA]</scope>
    <source>
        <strain evidence="25 26">Glennie</strain>
    </source>
</reference>
<evidence type="ECO:0000256" key="24">
    <source>
        <dbReference type="SAM" id="SignalP"/>
    </source>
</evidence>
<evidence type="ECO:0000256" key="1">
    <source>
        <dbReference type="ARBA" id="ARBA00004245"/>
    </source>
</evidence>
<dbReference type="Ensembl" id="ENSOANT00000060359.1">
    <property type="protein sequence ID" value="ENSOANP00000041665.1"/>
    <property type="gene ID" value="ENSOANG00000044805.1"/>
</dbReference>
<reference evidence="25" key="3">
    <citation type="submission" date="2025-09" db="UniProtKB">
        <authorList>
            <consortium name="Ensembl"/>
        </authorList>
    </citation>
    <scope>IDENTIFICATION</scope>
    <source>
        <strain evidence="25">Glennie</strain>
    </source>
</reference>
<evidence type="ECO:0000256" key="4">
    <source>
        <dbReference type="ARBA" id="ARBA00004510"/>
    </source>
</evidence>
<dbReference type="GO" id="GO:0070662">
    <property type="term" value="P:mast cell proliferation"/>
    <property type="evidence" value="ECO:0007669"/>
    <property type="project" value="Ensembl"/>
</dbReference>
<keyword evidence="16 21" id="KW-0472">Membrane</keyword>
<evidence type="ECO:0000256" key="13">
    <source>
        <dbReference type="ARBA" id="ARBA00022889"/>
    </source>
</evidence>
<dbReference type="GO" id="GO:0005615">
    <property type="term" value="C:extracellular space"/>
    <property type="evidence" value="ECO:0007669"/>
    <property type="project" value="Ensembl"/>
</dbReference>
<dbReference type="Gene3D" id="1.20.1250.10">
    <property type="match status" value="1"/>
</dbReference>
<sequence length="273" mass="31248">MKKTQTWIITCIYLQLLLFIPLIRAQKNCGNPVTDDVKDITKLVGNLPNDYMIALKYVPEMDGLPNHCWLHLMVPELAKSLNNLLQKFSEISESLSNYSIINNLTRIIDDLMACLASDKNKHFVQRNIHLYKKGSFIPKEFFGYFNRSIEAFRDFQAEHSDCIFPTTTLMPEKDSRVSVTKPFLLPPVAASSLKNDSTSSNREAFGYISSSSLQWISIAVPSIFSLVIGFILGAIYWKKKHPKHSVEVENIQGNEEDNEISMLQERERELQEV</sequence>
<evidence type="ECO:0000256" key="17">
    <source>
        <dbReference type="ARBA" id="ARBA00023157"/>
    </source>
</evidence>
<dbReference type="GO" id="GO:0097192">
    <property type="term" value="P:extrinsic apoptotic signaling pathway in absence of ligand"/>
    <property type="evidence" value="ECO:0007669"/>
    <property type="project" value="Ensembl"/>
</dbReference>
<evidence type="ECO:0000313" key="26">
    <source>
        <dbReference type="Proteomes" id="UP000002279"/>
    </source>
</evidence>
<protein>
    <recommendedName>
        <fullName evidence="7 21">Kit ligand</fullName>
    </recommendedName>
    <alternativeName>
        <fullName evidence="21">c-Kit ligand</fullName>
    </alternativeName>
</protein>
<keyword evidence="26" id="KW-1185">Reference proteome</keyword>
<dbReference type="KEGG" id="oaa:100080577"/>
<dbReference type="GO" id="GO:0008584">
    <property type="term" value="P:male gonad development"/>
    <property type="evidence" value="ECO:0007669"/>
    <property type="project" value="Ensembl"/>
</dbReference>
<keyword evidence="10" id="KW-0964">Secreted</keyword>
<evidence type="ECO:0000256" key="20">
    <source>
        <dbReference type="ARBA" id="ARBA00023273"/>
    </source>
</evidence>
<keyword evidence="13" id="KW-0130">Cell adhesion</keyword>
<dbReference type="InterPro" id="IPR003452">
    <property type="entry name" value="SCF"/>
</dbReference>
<comment type="subunit">
    <text evidence="21">Homodimer, non-covalently linked.</text>
</comment>
<dbReference type="GO" id="GO:0030027">
    <property type="term" value="C:lamellipodium"/>
    <property type="evidence" value="ECO:0007669"/>
    <property type="project" value="UniProtKB-SubCell"/>
</dbReference>
<keyword evidence="8" id="KW-1003">Cell membrane</keyword>
<evidence type="ECO:0000256" key="9">
    <source>
        <dbReference type="ARBA" id="ARBA00022490"/>
    </source>
</evidence>
<feature type="transmembrane region" description="Helical" evidence="23">
    <location>
        <begin position="215"/>
        <end position="237"/>
    </location>
</feature>
<dbReference type="GO" id="GO:0030175">
    <property type="term" value="C:filopodium"/>
    <property type="evidence" value="ECO:0007669"/>
    <property type="project" value="UniProtKB-SubCell"/>
</dbReference>
<keyword evidence="9" id="KW-0963">Cytoplasm</keyword>
<evidence type="ECO:0000256" key="14">
    <source>
        <dbReference type="ARBA" id="ARBA00022989"/>
    </source>
</evidence>
<feature type="signal peptide" evidence="24">
    <location>
        <begin position="1"/>
        <end position="25"/>
    </location>
</feature>
<comment type="subcellular location">
    <subcellularLocation>
        <location evidence="2">Cell membrane</location>
        <topology evidence="2">Single-pass type I membrane protein</topology>
    </subcellularLocation>
    <subcellularLocation>
        <location evidence="3">Cell projection</location>
        <location evidence="3">Filopodium</location>
    </subcellularLocation>
    <subcellularLocation>
        <location evidence="4">Cell projection</location>
        <location evidence="4">Lamellipodium</location>
    </subcellularLocation>
    <subcellularLocation>
        <location evidence="1">Cytoplasm</location>
        <location evidence="1">Cytoskeleton</location>
    </subcellularLocation>
    <subcellularLocation>
        <location evidence="5">Secreted</location>
    </subcellularLocation>
</comment>
<dbReference type="FunCoup" id="A0A6I8NLQ3">
    <property type="interactions" value="858"/>
</dbReference>
<dbReference type="OrthoDB" id="8445223at2759"/>
<dbReference type="CTD" id="4254"/>
<keyword evidence="19" id="KW-0206">Cytoskeleton</keyword>
<dbReference type="GO" id="GO:0045636">
    <property type="term" value="P:positive regulation of melanocyte differentiation"/>
    <property type="evidence" value="ECO:0007669"/>
    <property type="project" value="Ensembl"/>
</dbReference>
<evidence type="ECO:0000256" key="8">
    <source>
        <dbReference type="ARBA" id="ARBA00022475"/>
    </source>
</evidence>
<dbReference type="GO" id="GO:0002573">
    <property type="term" value="P:myeloid leukocyte differentiation"/>
    <property type="evidence" value="ECO:0007669"/>
    <property type="project" value="Ensembl"/>
</dbReference>
<dbReference type="AlphaFoldDB" id="A0A6I8NLQ3"/>
<dbReference type="GO" id="GO:0001755">
    <property type="term" value="P:neural crest cell migration"/>
    <property type="evidence" value="ECO:0007669"/>
    <property type="project" value="Ensembl"/>
</dbReference>
<dbReference type="GO" id="GO:0002687">
    <property type="term" value="P:positive regulation of leukocyte migration"/>
    <property type="evidence" value="ECO:0007669"/>
    <property type="project" value="Ensembl"/>
</dbReference>
<reference evidence="25" key="2">
    <citation type="submission" date="2025-08" db="UniProtKB">
        <authorList>
            <consortium name="Ensembl"/>
        </authorList>
    </citation>
    <scope>IDENTIFICATION</scope>
    <source>
        <strain evidence="25">Glennie</strain>
    </source>
</reference>
<dbReference type="GO" id="GO:0005737">
    <property type="term" value="C:cytoplasm"/>
    <property type="evidence" value="ECO:0007669"/>
    <property type="project" value="Ensembl"/>
</dbReference>
<dbReference type="FunFam" id="1.20.1250.10:FF:000004">
    <property type="entry name" value="Kit ligand"/>
    <property type="match status" value="1"/>
</dbReference>
<evidence type="ECO:0000256" key="10">
    <source>
        <dbReference type="ARBA" id="ARBA00022525"/>
    </source>
</evidence>
<dbReference type="GO" id="GO:0033026">
    <property type="term" value="P:negative regulation of mast cell apoptotic process"/>
    <property type="evidence" value="ECO:0007669"/>
    <property type="project" value="Ensembl"/>
</dbReference>
<keyword evidence="11 23" id="KW-0812">Transmembrane</keyword>
<dbReference type="GO" id="GO:0008284">
    <property type="term" value="P:positive regulation of cell population proliferation"/>
    <property type="evidence" value="ECO:0000318"/>
    <property type="project" value="GO_Central"/>
</dbReference>
<gene>
    <name evidence="25" type="primary">KITLG</name>
</gene>
<dbReference type="Bgee" id="ENSOANG00000044805">
    <property type="expression patterns" value="Expressed in ovary and 7 other cell types or tissues"/>
</dbReference>
<dbReference type="GO" id="GO:0005125">
    <property type="term" value="F:cytokine activity"/>
    <property type="evidence" value="ECO:0000318"/>
    <property type="project" value="GO_Central"/>
</dbReference>
<dbReference type="GO" id="GO:0097531">
    <property type="term" value="P:mast cell migration"/>
    <property type="evidence" value="ECO:0007669"/>
    <property type="project" value="Ensembl"/>
</dbReference>
<dbReference type="GO" id="GO:0008083">
    <property type="term" value="F:growth factor activity"/>
    <property type="evidence" value="ECO:0007669"/>
    <property type="project" value="UniProtKB-KW"/>
</dbReference>
<evidence type="ECO:0000256" key="2">
    <source>
        <dbReference type="ARBA" id="ARBA00004251"/>
    </source>
</evidence>
<evidence type="ECO:0000256" key="16">
    <source>
        <dbReference type="ARBA" id="ARBA00023136"/>
    </source>
</evidence>
<dbReference type="GO" id="GO:0097324">
    <property type="term" value="P:melanocyte migration"/>
    <property type="evidence" value="ECO:0007669"/>
    <property type="project" value="Ensembl"/>
</dbReference>
<dbReference type="GeneID" id="100080577"/>
<evidence type="ECO:0000256" key="19">
    <source>
        <dbReference type="ARBA" id="ARBA00023212"/>
    </source>
</evidence>
<dbReference type="GO" id="GO:0007155">
    <property type="term" value="P:cell adhesion"/>
    <property type="evidence" value="ECO:0007669"/>
    <property type="project" value="UniProtKB-UniRule"/>
</dbReference>
<dbReference type="GO" id="GO:0042098">
    <property type="term" value="P:T cell proliferation"/>
    <property type="evidence" value="ECO:0007669"/>
    <property type="project" value="Ensembl"/>
</dbReference>
<dbReference type="PANTHER" id="PTHR11574:SF0">
    <property type="entry name" value="KIT LIGAND"/>
    <property type="match status" value="1"/>
</dbReference>
<evidence type="ECO:0000256" key="21">
    <source>
        <dbReference type="PIRNR" id="PIRNR015599"/>
    </source>
</evidence>
<keyword evidence="18" id="KW-0325">Glycoprotein</keyword>
<evidence type="ECO:0000256" key="12">
    <source>
        <dbReference type="ARBA" id="ARBA00022729"/>
    </source>
</evidence>
<dbReference type="GO" id="GO:0035234">
    <property type="term" value="P:ectopic germ cell programmed cell death"/>
    <property type="evidence" value="ECO:0007669"/>
    <property type="project" value="Ensembl"/>
</dbReference>
<dbReference type="GO" id="GO:0005173">
    <property type="term" value="F:stem cell factor receptor binding"/>
    <property type="evidence" value="ECO:0000318"/>
    <property type="project" value="GO_Central"/>
</dbReference>
<proteinExistence type="inferred from homology"/>
<feature type="disulfide bond" evidence="22">
    <location>
        <begin position="68"/>
        <end position="162"/>
    </location>
</feature>
<evidence type="ECO:0000256" key="23">
    <source>
        <dbReference type="SAM" id="Phobius"/>
    </source>
</evidence>
<dbReference type="GO" id="GO:1901534">
    <property type="term" value="P:positive regulation of hematopoietic progenitor cell differentiation"/>
    <property type="evidence" value="ECO:0007669"/>
    <property type="project" value="Ensembl"/>
</dbReference>
<evidence type="ECO:0000256" key="11">
    <source>
        <dbReference type="ARBA" id="ARBA00022692"/>
    </source>
</evidence>
<dbReference type="GO" id="GO:0033024">
    <property type="term" value="P:mast cell apoptotic process"/>
    <property type="evidence" value="ECO:0007669"/>
    <property type="project" value="Ensembl"/>
</dbReference>
<dbReference type="InterPro" id="IPR009079">
    <property type="entry name" value="4_helix_cytokine-like_core"/>
</dbReference>
<comment type="similarity">
    <text evidence="6 21">Belongs to the SCF family.</text>
</comment>
<keyword evidence="12 24" id="KW-0732">Signal</keyword>
<dbReference type="Proteomes" id="UP000002279">
    <property type="component" value="Chromosome 14"/>
</dbReference>
<dbReference type="GO" id="GO:1902035">
    <property type="term" value="P:positive regulation of hematopoietic stem cell proliferation"/>
    <property type="evidence" value="ECO:0007669"/>
    <property type="project" value="Ensembl"/>
</dbReference>
<dbReference type="GO" id="GO:0005886">
    <property type="term" value="C:plasma membrane"/>
    <property type="evidence" value="ECO:0000318"/>
    <property type="project" value="GO_Central"/>
</dbReference>
<dbReference type="GO" id="GO:0005856">
    <property type="term" value="C:cytoskeleton"/>
    <property type="evidence" value="ECO:0007669"/>
    <property type="project" value="UniProtKB-SubCell"/>
</dbReference>
<evidence type="ECO:0000256" key="22">
    <source>
        <dbReference type="PIRSR" id="PIRSR015599-1"/>
    </source>
</evidence>
<evidence type="ECO:0000313" key="25">
    <source>
        <dbReference type="Ensembl" id="ENSOANP00000041665.1"/>
    </source>
</evidence>
<evidence type="ECO:0000256" key="7">
    <source>
        <dbReference type="ARBA" id="ARBA00017304"/>
    </source>
</evidence>